<organism evidence="1 2">
    <name type="scientific">Populus deltoides</name>
    <name type="common">Eastern poplar</name>
    <name type="synonym">Eastern cottonwood</name>
    <dbReference type="NCBI Taxonomy" id="3696"/>
    <lineage>
        <taxon>Eukaryota</taxon>
        <taxon>Viridiplantae</taxon>
        <taxon>Streptophyta</taxon>
        <taxon>Embryophyta</taxon>
        <taxon>Tracheophyta</taxon>
        <taxon>Spermatophyta</taxon>
        <taxon>Magnoliopsida</taxon>
        <taxon>eudicotyledons</taxon>
        <taxon>Gunneridae</taxon>
        <taxon>Pentapetalae</taxon>
        <taxon>rosids</taxon>
        <taxon>fabids</taxon>
        <taxon>Malpighiales</taxon>
        <taxon>Salicaceae</taxon>
        <taxon>Saliceae</taxon>
        <taxon>Populus</taxon>
    </lineage>
</organism>
<reference evidence="1" key="1">
    <citation type="journal article" date="2021" name="J. Hered.">
        <title>Genome Assembly of Salicaceae Populus deltoides (Eastern Cottonwood) I-69 Based on Nanopore Sequencing and Hi-C Technologies.</title>
        <authorList>
            <person name="Bai S."/>
            <person name="Wu H."/>
            <person name="Zhang J."/>
            <person name="Pan Z."/>
            <person name="Zhao W."/>
            <person name="Li Z."/>
            <person name="Tong C."/>
        </authorList>
    </citation>
    <scope>NUCLEOTIDE SEQUENCE</scope>
    <source>
        <tissue evidence="1">Leaf</tissue>
    </source>
</reference>
<dbReference type="Gene3D" id="2.160.10.30">
    <property type="match status" value="1"/>
</dbReference>
<dbReference type="AlphaFoldDB" id="A0A8T2YUQ8"/>
<evidence type="ECO:0000313" key="1">
    <source>
        <dbReference type="EMBL" id="KAH8508984.1"/>
    </source>
</evidence>
<comment type="caution">
    <text evidence="1">The sequence shown here is derived from an EMBL/GenBank/DDBJ whole genome shotgun (WGS) entry which is preliminary data.</text>
</comment>
<evidence type="ECO:0000313" key="2">
    <source>
        <dbReference type="Proteomes" id="UP000807159"/>
    </source>
</evidence>
<dbReference type="Proteomes" id="UP000807159">
    <property type="component" value="Chromosome 5"/>
</dbReference>
<gene>
    <name evidence="1" type="ORF">H0E87_010933</name>
</gene>
<dbReference type="FunFam" id="2.160.10.30:FF:000001">
    <property type="entry name" value="UDP-sugar pyrophosphorylase"/>
    <property type="match status" value="1"/>
</dbReference>
<dbReference type="EMBL" id="JACEGQ020000005">
    <property type="protein sequence ID" value="KAH8508984.1"/>
    <property type="molecule type" value="Genomic_DNA"/>
</dbReference>
<sequence length="229" mass="25597">MDTWLAYAPAKNNPEDAAKATEVPNVLKRGYCRPSDFRVHSGDCIHHLPTLFFCRQLLAASLVVAISFFHLWPSYLIPNSTQSHTTYSNLTSSQKTHYEVFNGQDVEVWPRIVWKPKWGLTFAEIRSKVGGSCSITQRSTMAIKGRNIFVKDLSLDGALVIDSIDEAEKQRKWAYSRIAAASTVKHNFCFCHSLSLSKVLLNSTETDVGIQRQGDGGWKADFGEAIISV</sequence>
<keyword evidence="2" id="KW-1185">Reference proteome</keyword>
<accession>A0A8T2YUQ8</accession>
<name>A0A8T2YUQ8_POPDE</name>
<protein>
    <submittedName>
        <fullName evidence="1">Uncharacterized protein</fullName>
    </submittedName>
</protein>
<proteinExistence type="predicted"/>